<comment type="caution">
    <text evidence="2">The sequence shown here is derived from an EMBL/GenBank/DDBJ whole genome shotgun (WGS) entry which is preliminary data.</text>
</comment>
<gene>
    <name evidence="2" type="ORF">WR43_22655</name>
</gene>
<evidence type="ECO:0000313" key="3">
    <source>
        <dbReference type="Proteomes" id="UP000034416"/>
    </source>
</evidence>
<reference evidence="2 3" key="1">
    <citation type="submission" date="2015-04" db="EMBL/GenBank/DDBJ databases">
        <title>Genome sequence of Mycobacterium arupense GUC1.</title>
        <authorList>
            <person name="Greninger A.L."/>
            <person name="Cunningham G."/>
            <person name="Chiu C.Y."/>
            <person name="Miller S."/>
        </authorList>
    </citation>
    <scope>NUCLEOTIDE SEQUENCE [LARGE SCALE GENOMIC DNA]</scope>
    <source>
        <strain evidence="2 3">GUC1</strain>
    </source>
</reference>
<sequence>MAACAAGAVLVGVAPMLASAPAQADWDWTWMLDAAEPAAVAGSAAGGLDLGSLMALVQSFTDQLDPATSKLFSDTIDAVLAWPGPNQSFDSAEWVNEYIYAPLHEGLQQWISSPFGEYSLALINAPFATLFGRDLIGDGIDAFDGVNTSVFGQLGWFGDAGDGGFLFGDGGAGIAGVDGVGGTGGDAGFFGNGGAGGLGGLESAGGDGGAGGWFMGLGGEGGTGGVGAVGGTGGVGLGMLLGTGGTGGTGGDVLRLYTSDSADDLTRVGFCG</sequence>
<dbReference type="STRING" id="342002.BST15_19875"/>
<dbReference type="EMBL" id="LASW02000093">
    <property type="protein sequence ID" value="KKO60637.1"/>
    <property type="molecule type" value="Genomic_DNA"/>
</dbReference>
<feature type="signal peptide" evidence="1">
    <location>
        <begin position="1"/>
        <end position="24"/>
    </location>
</feature>
<organism evidence="2 3">
    <name type="scientific">Mycolicibacter arupensis</name>
    <dbReference type="NCBI Taxonomy" id="342002"/>
    <lineage>
        <taxon>Bacteria</taxon>
        <taxon>Bacillati</taxon>
        <taxon>Actinomycetota</taxon>
        <taxon>Actinomycetes</taxon>
        <taxon>Mycobacteriales</taxon>
        <taxon>Mycobacteriaceae</taxon>
        <taxon>Mycolicibacter</taxon>
    </lineage>
</organism>
<evidence type="ECO:0000313" key="2">
    <source>
        <dbReference type="EMBL" id="KKO60637.1"/>
    </source>
</evidence>
<dbReference type="AlphaFoldDB" id="A0A0M2WBK9"/>
<evidence type="ECO:0000256" key="1">
    <source>
        <dbReference type="SAM" id="SignalP"/>
    </source>
</evidence>
<dbReference type="Proteomes" id="UP000034416">
    <property type="component" value="Unassembled WGS sequence"/>
</dbReference>
<evidence type="ECO:0008006" key="4">
    <source>
        <dbReference type="Google" id="ProtNLM"/>
    </source>
</evidence>
<keyword evidence="1" id="KW-0732">Signal</keyword>
<accession>A0A0M2WBK9</accession>
<feature type="chain" id="PRO_5005645695" description="PE-PGRS family protein" evidence="1">
    <location>
        <begin position="25"/>
        <end position="272"/>
    </location>
</feature>
<feature type="non-terminal residue" evidence="2">
    <location>
        <position position="272"/>
    </location>
</feature>
<protein>
    <recommendedName>
        <fullName evidence="4">PE-PGRS family protein</fullName>
    </recommendedName>
</protein>
<name>A0A0M2WBK9_9MYCO</name>
<proteinExistence type="predicted"/>